<organism evidence="2 3">
    <name type="scientific">Cyphellophora europaea (strain CBS 101466)</name>
    <name type="common">Phialophora europaea</name>
    <dbReference type="NCBI Taxonomy" id="1220924"/>
    <lineage>
        <taxon>Eukaryota</taxon>
        <taxon>Fungi</taxon>
        <taxon>Dikarya</taxon>
        <taxon>Ascomycota</taxon>
        <taxon>Pezizomycotina</taxon>
        <taxon>Eurotiomycetes</taxon>
        <taxon>Chaetothyriomycetidae</taxon>
        <taxon>Chaetothyriales</taxon>
        <taxon>Cyphellophoraceae</taxon>
        <taxon>Cyphellophora</taxon>
    </lineage>
</organism>
<dbReference type="OrthoDB" id="5395975at2759"/>
<reference evidence="2 3" key="1">
    <citation type="submission" date="2013-03" db="EMBL/GenBank/DDBJ databases">
        <title>The Genome Sequence of Phialophora europaea CBS 101466.</title>
        <authorList>
            <consortium name="The Broad Institute Genomics Platform"/>
            <person name="Cuomo C."/>
            <person name="de Hoog S."/>
            <person name="Gorbushina A."/>
            <person name="Walker B."/>
            <person name="Young S.K."/>
            <person name="Zeng Q."/>
            <person name="Gargeya S."/>
            <person name="Fitzgerald M."/>
            <person name="Haas B."/>
            <person name="Abouelleil A."/>
            <person name="Allen A.W."/>
            <person name="Alvarado L."/>
            <person name="Arachchi H.M."/>
            <person name="Berlin A.M."/>
            <person name="Chapman S.B."/>
            <person name="Gainer-Dewar J."/>
            <person name="Goldberg J."/>
            <person name="Griggs A."/>
            <person name="Gujja S."/>
            <person name="Hansen M."/>
            <person name="Howarth C."/>
            <person name="Imamovic A."/>
            <person name="Ireland A."/>
            <person name="Larimer J."/>
            <person name="McCowan C."/>
            <person name="Murphy C."/>
            <person name="Pearson M."/>
            <person name="Poon T.W."/>
            <person name="Priest M."/>
            <person name="Roberts A."/>
            <person name="Saif S."/>
            <person name="Shea T."/>
            <person name="Sisk P."/>
            <person name="Sykes S."/>
            <person name="Wortman J."/>
            <person name="Nusbaum C."/>
            <person name="Birren B."/>
        </authorList>
    </citation>
    <scope>NUCLEOTIDE SEQUENCE [LARGE SCALE GENOMIC DNA]</scope>
    <source>
        <strain evidence="2 3">CBS 101466</strain>
    </source>
</reference>
<dbReference type="EMBL" id="KB822724">
    <property type="protein sequence ID" value="ETN37133.1"/>
    <property type="molecule type" value="Genomic_DNA"/>
</dbReference>
<dbReference type="Proteomes" id="UP000030752">
    <property type="component" value="Unassembled WGS sequence"/>
</dbReference>
<dbReference type="InParanoid" id="W2RN46"/>
<accession>W2RN46</accession>
<feature type="region of interest" description="Disordered" evidence="1">
    <location>
        <begin position="1"/>
        <end position="26"/>
    </location>
</feature>
<evidence type="ECO:0000313" key="2">
    <source>
        <dbReference type="EMBL" id="ETN37133.1"/>
    </source>
</evidence>
<evidence type="ECO:0000256" key="1">
    <source>
        <dbReference type="SAM" id="MobiDB-lite"/>
    </source>
</evidence>
<sequence>MPFARLDSLPQEVSSPPPPVGRGKFSSHITEPLQELMDALPFQKLFKPLTVARDVKVLERGHWLLEITIARDDHVADARASPTKQEAMQAYSDRFAGATAEERLAKFWQAKSAGVMSDYDFGHEDGAVGKWTEAEFVTFWNNFAGLLCKAKAGWAVRMVRDDVAWGLQQAGTRMVRIRIFTWGEIVGHIYLAIWLSSDKLSVRIPMKWVAGDGQAVIEMSGKKKHKGRLPSWIRKGPEGERGSWGLAAEEEPT</sequence>
<evidence type="ECO:0000313" key="3">
    <source>
        <dbReference type="Proteomes" id="UP000030752"/>
    </source>
</evidence>
<dbReference type="VEuPathDB" id="FungiDB:HMPREF1541_08123"/>
<name>W2RN46_CYPE1</name>
<dbReference type="eggNOG" id="ENOG502S7U4">
    <property type="taxonomic scope" value="Eukaryota"/>
</dbReference>
<protein>
    <submittedName>
        <fullName evidence="2">Uncharacterized protein</fullName>
    </submittedName>
</protein>
<gene>
    <name evidence="2" type="ORF">HMPREF1541_08123</name>
</gene>
<dbReference type="RefSeq" id="XP_008720665.1">
    <property type="nucleotide sequence ID" value="XM_008722443.1"/>
</dbReference>
<keyword evidence="3" id="KW-1185">Reference proteome</keyword>
<feature type="region of interest" description="Disordered" evidence="1">
    <location>
        <begin position="227"/>
        <end position="253"/>
    </location>
</feature>
<dbReference type="STRING" id="1220924.W2RN46"/>
<dbReference type="GeneID" id="19975462"/>
<dbReference type="HOGENOM" id="CLU_031892_0_1_1"/>
<proteinExistence type="predicted"/>
<dbReference type="AlphaFoldDB" id="W2RN46"/>